<proteinExistence type="predicted"/>
<keyword evidence="2" id="KW-1185">Reference proteome</keyword>
<accession>A0ACC0QUF0</accession>
<organism evidence="1 2">
    <name type="scientific">Fusarium keratoplasticum</name>
    <dbReference type="NCBI Taxonomy" id="1328300"/>
    <lineage>
        <taxon>Eukaryota</taxon>
        <taxon>Fungi</taxon>
        <taxon>Dikarya</taxon>
        <taxon>Ascomycota</taxon>
        <taxon>Pezizomycotina</taxon>
        <taxon>Sordariomycetes</taxon>
        <taxon>Hypocreomycetidae</taxon>
        <taxon>Hypocreales</taxon>
        <taxon>Nectriaceae</taxon>
        <taxon>Fusarium</taxon>
        <taxon>Fusarium solani species complex</taxon>
    </lineage>
</organism>
<sequence>MARLLGQDPESLDLMRHKEFAVQPSLREEMLRQEFIAYVQGGRGPLFLLHPQLFQTLANKIKYGAIFAQTAIRPLMKLLCIRRGMLTRLELPDKSVVSPGDSLPVSASRVVTFRYALSNARQVTSLCQRHFGDLLSQSGEHGSEHIGHNIFQDAASQVLNGSVLRVLSLLTTNIGFYLLTQSNIRNVKLLGDTEAVKILAEQKLAHFSQTDDTEVGLEDLVPVGEGLELTGLRGNLTSDELRMQTRVNQQARVVPSGDVAERNPVIKTTEMADFSSTSTISSQAVSFLSQLTSLGW</sequence>
<evidence type="ECO:0000313" key="2">
    <source>
        <dbReference type="Proteomes" id="UP001065298"/>
    </source>
</evidence>
<reference evidence="1" key="1">
    <citation type="submission" date="2022-06" db="EMBL/GenBank/DDBJ databases">
        <title>Fusarium solani species complex genomes reveal bases of compartmentalisation and animal pathogenesis.</title>
        <authorList>
            <person name="Tsai I.J."/>
        </authorList>
    </citation>
    <scope>NUCLEOTIDE SEQUENCE</scope>
    <source>
        <strain evidence="1">Fu6.1</strain>
    </source>
</reference>
<comment type="caution">
    <text evidence="1">The sequence shown here is derived from an EMBL/GenBank/DDBJ whole genome shotgun (WGS) entry which is preliminary data.</text>
</comment>
<name>A0ACC0QUF0_9HYPO</name>
<dbReference type="Proteomes" id="UP001065298">
    <property type="component" value="Chromosome 6"/>
</dbReference>
<gene>
    <name evidence="1" type="ORF">NCS57_00904700</name>
</gene>
<dbReference type="EMBL" id="CM046508">
    <property type="protein sequence ID" value="KAI8666779.1"/>
    <property type="molecule type" value="Genomic_DNA"/>
</dbReference>
<protein>
    <submittedName>
        <fullName evidence="1">SNF2-rel-dom domain-containing protein</fullName>
    </submittedName>
</protein>
<evidence type="ECO:0000313" key="1">
    <source>
        <dbReference type="EMBL" id="KAI8666779.1"/>
    </source>
</evidence>